<evidence type="ECO:0000256" key="5">
    <source>
        <dbReference type="ARBA" id="ARBA00023251"/>
    </source>
</evidence>
<dbReference type="InterPro" id="IPR027417">
    <property type="entry name" value="P-loop_NTPase"/>
</dbReference>
<evidence type="ECO:0000256" key="1">
    <source>
        <dbReference type="ARBA" id="ARBA00004202"/>
    </source>
</evidence>
<evidence type="ECO:0000256" key="3">
    <source>
        <dbReference type="ARBA" id="ARBA00022741"/>
    </source>
</evidence>
<feature type="region of interest" description="Disordered" evidence="6">
    <location>
        <begin position="1"/>
        <end position="28"/>
    </location>
</feature>
<keyword evidence="3" id="KW-0547">Nucleotide-binding</keyword>
<organism evidence="8 9">
    <name type="scientific">Ornithinimicrobium humiphilum</name>
    <dbReference type="NCBI Taxonomy" id="125288"/>
    <lineage>
        <taxon>Bacteria</taxon>
        <taxon>Bacillati</taxon>
        <taxon>Actinomycetota</taxon>
        <taxon>Actinomycetes</taxon>
        <taxon>Micrococcales</taxon>
        <taxon>Ornithinimicrobiaceae</taxon>
        <taxon>Ornithinimicrobium</taxon>
    </lineage>
</organism>
<reference evidence="8 9" key="1">
    <citation type="submission" date="2019-06" db="EMBL/GenBank/DDBJ databases">
        <title>Sequencing the genomes of 1000 actinobacteria strains.</title>
        <authorList>
            <person name="Klenk H.-P."/>
        </authorList>
    </citation>
    <scope>NUCLEOTIDE SEQUENCE [LARGE SCALE GENOMIC DNA]</scope>
    <source>
        <strain evidence="8 9">DSM 12362</strain>
    </source>
</reference>
<protein>
    <submittedName>
        <fullName evidence="8">ABC-2 type transport system ATP-binding protein</fullName>
    </submittedName>
</protein>
<dbReference type="AlphaFoldDB" id="A0A543KPD5"/>
<dbReference type="GO" id="GO:0005524">
    <property type="term" value="F:ATP binding"/>
    <property type="evidence" value="ECO:0007669"/>
    <property type="project" value="UniProtKB-KW"/>
</dbReference>
<dbReference type="CDD" id="cd03230">
    <property type="entry name" value="ABC_DR_subfamily_A"/>
    <property type="match status" value="1"/>
</dbReference>
<keyword evidence="5" id="KW-0046">Antibiotic resistance</keyword>
<dbReference type="InterPro" id="IPR003439">
    <property type="entry name" value="ABC_transporter-like_ATP-bd"/>
</dbReference>
<dbReference type="GO" id="GO:0005886">
    <property type="term" value="C:plasma membrane"/>
    <property type="evidence" value="ECO:0007669"/>
    <property type="project" value="UniProtKB-SubCell"/>
</dbReference>
<dbReference type="PROSITE" id="PS00211">
    <property type="entry name" value="ABC_TRANSPORTER_1"/>
    <property type="match status" value="1"/>
</dbReference>
<feature type="compositionally biased region" description="Basic residues" evidence="6">
    <location>
        <begin position="1"/>
        <end position="10"/>
    </location>
</feature>
<keyword evidence="4 8" id="KW-0067">ATP-binding</keyword>
<dbReference type="Proteomes" id="UP000315133">
    <property type="component" value="Unassembled WGS sequence"/>
</dbReference>
<dbReference type="SMART" id="SM00382">
    <property type="entry name" value="AAA"/>
    <property type="match status" value="1"/>
</dbReference>
<dbReference type="InterPro" id="IPR003593">
    <property type="entry name" value="AAA+_ATPase"/>
</dbReference>
<proteinExistence type="predicted"/>
<evidence type="ECO:0000256" key="2">
    <source>
        <dbReference type="ARBA" id="ARBA00022448"/>
    </source>
</evidence>
<dbReference type="InterPro" id="IPR050763">
    <property type="entry name" value="ABC_transporter_ATP-binding"/>
</dbReference>
<evidence type="ECO:0000259" key="7">
    <source>
        <dbReference type="PROSITE" id="PS50893"/>
    </source>
</evidence>
<name>A0A543KPD5_9MICO</name>
<comment type="subcellular location">
    <subcellularLocation>
        <location evidence="1">Cell membrane</location>
        <topology evidence="1">Peripheral membrane protein</topology>
    </subcellularLocation>
</comment>
<evidence type="ECO:0000256" key="6">
    <source>
        <dbReference type="SAM" id="MobiDB-lite"/>
    </source>
</evidence>
<sequence length="270" mass="28548">MVADRKRGRPNLRTDLPGPAHLSSRTRVSRVEAAPSDALVMHEVTRSFGGVDALRGLTWRARAGEVTCVLGPNGAGKTTSVEIATGLQRPDGGTVRVLGSDPWGADAEHRARVGVMLQDGGLPQSVRPMALLRHLARFWARPADVDALAARLGIDDFAGTTIRRLSGGQRQRVALAAALVGRPEVAFLDEPTAGLDPHSRREVHAIVRETAAAGTATVVTTHSFDEAERLADHVVVIAAGRAVASGTLAEVAGDDGLESVYFALTEEARR</sequence>
<gene>
    <name evidence="8" type="ORF">FB476_1847</name>
</gene>
<dbReference type="Pfam" id="PF00005">
    <property type="entry name" value="ABC_tran"/>
    <property type="match status" value="1"/>
</dbReference>
<evidence type="ECO:0000256" key="4">
    <source>
        <dbReference type="ARBA" id="ARBA00022840"/>
    </source>
</evidence>
<keyword evidence="9" id="KW-1185">Reference proteome</keyword>
<dbReference type="PANTHER" id="PTHR42711">
    <property type="entry name" value="ABC TRANSPORTER ATP-BINDING PROTEIN"/>
    <property type="match status" value="1"/>
</dbReference>
<dbReference type="EMBL" id="VFPU01000001">
    <property type="protein sequence ID" value="TQM96953.1"/>
    <property type="molecule type" value="Genomic_DNA"/>
</dbReference>
<dbReference type="InterPro" id="IPR017871">
    <property type="entry name" value="ABC_transporter-like_CS"/>
</dbReference>
<accession>A0A543KPD5</accession>
<comment type="caution">
    <text evidence="8">The sequence shown here is derived from an EMBL/GenBank/DDBJ whole genome shotgun (WGS) entry which is preliminary data.</text>
</comment>
<dbReference type="Gene3D" id="3.40.50.300">
    <property type="entry name" value="P-loop containing nucleotide triphosphate hydrolases"/>
    <property type="match status" value="1"/>
</dbReference>
<dbReference type="GO" id="GO:0016887">
    <property type="term" value="F:ATP hydrolysis activity"/>
    <property type="evidence" value="ECO:0007669"/>
    <property type="project" value="InterPro"/>
</dbReference>
<dbReference type="PANTHER" id="PTHR42711:SF16">
    <property type="entry name" value="ABC TRANSPORTER ATP-BINDING PROTEIN"/>
    <property type="match status" value="1"/>
</dbReference>
<dbReference type="PROSITE" id="PS50893">
    <property type="entry name" value="ABC_TRANSPORTER_2"/>
    <property type="match status" value="1"/>
</dbReference>
<dbReference type="GO" id="GO:0046677">
    <property type="term" value="P:response to antibiotic"/>
    <property type="evidence" value="ECO:0007669"/>
    <property type="project" value="UniProtKB-KW"/>
</dbReference>
<evidence type="ECO:0000313" key="8">
    <source>
        <dbReference type="EMBL" id="TQM96953.1"/>
    </source>
</evidence>
<dbReference type="SUPFAM" id="SSF52540">
    <property type="entry name" value="P-loop containing nucleoside triphosphate hydrolases"/>
    <property type="match status" value="1"/>
</dbReference>
<keyword evidence="2" id="KW-0813">Transport</keyword>
<evidence type="ECO:0000313" key="9">
    <source>
        <dbReference type="Proteomes" id="UP000315133"/>
    </source>
</evidence>
<feature type="domain" description="ABC transporter" evidence="7">
    <location>
        <begin position="39"/>
        <end position="264"/>
    </location>
</feature>